<protein>
    <submittedName>
        <fullName evidence="1">Uncharacterized protein</fullName>
    </submittedName>
</protein>
<dbReference type="Gene3D" id="3.30.43.10">
    <property type="entry name" value="Uridine Diphospho-n-acetylenolpyruvylglucosamine Reductase, domain 2"/>
    <property type="match status" value="1"/>
</dbReference>
<name>A0A0G4L666_VERLO</name>
<evidence type="ECO:0000313" key="1">
    <source>
        <dbReference type="EMBL" id="CRK17454.1"/>
    </source>
</evidence>
<dbReference type="InterPro" id="IPR016167">
    <property type="entry name" value="FAD-bd_PCMH_sub1"/>
</dbReference>
<gene>
    <name evidence="1" type="ORF">BN1708_012060</name>
</gene>
<dbReference type="EMBL" id="CVQH01008557">
    <property type="protein sequence ID" value="CRK17454.1"/>
    <property type="molecule type" value="Genomic_DNA"/>
</dbReference>
<sequence>MPHPQPRRLPPEFTNEDFNAFVKAILPIVGDENLSIVWADVELQDGDYLGRDNHTILLGVFDQLLVELRQRHDHPLDVLSVVQALLRLRLILLELDLDHDHLHAGVGHAGIGRLRRADAEDLALVARLLLELADGGLLGRLVGVDEASGPFDGVGVEGRPVLDDEHGGGRLGRVEEDVAHGDGVDAGLARRLARGDLPGARLADLIDVVDLFQRHPAGVSRGEVRDLGDDGLLRFL</sequence>
<dbReference type="STRING" id="100787.A0A0G4L666"/>
<keyword evidence="2" id="KW-1185">Reference proteome</keyword>
<accession>A0A0G4L666</accession>
<organism evidence="1 2">
    <name type="scientific">Verticillium longisporum</name>
    <name type="common">Verticillium dahliae var. longisporum</name>
    <dbReference type="NCBI Taxonomy" id="100787"/>
    <lineage>
        <taxon>Eukaryota</taxon>
        <taxon>Fungi</taxon>
        <taxon>Dikarya</taxon>
        <taxon>Ascomycota</taxon>
        <taxon>Pezizomycotina</taxon>
        <taxon>Sordariomycetes</taxon>
        <taxon>Hypocreomycetidae</taxon>
        <taxon>Glomerellales</taxon>
        <taxon>Plectosphaerellaceae</taxon>
        <taxon>Verticillium</taxon>
    </lineage>
</organism>
<dbReference type="AlphaFoldDB" id="A0A0G4L666"/>
<evidence type="ECO:0000313" key="2">
    <source>
        <dbReference type="Proteomes" id="UP000044602"/>
    </source>
</evidence>
<reference evidence="1 2" key="1">
    <citation type="submission" date="2015-05" db="EMBL/GenBank/DDBJ databases">
        <authorList>
            <person name="Wang D.B."/>
            <person name="Wang M."/>
        </authorList>
    </citation>
    <scope>NUCLEOTIDE SEQUENCE [LARGE SCALE GENOMIC DNA]</scope>
    <source>
        <strain evidence="1">VL1</strain>
    </source>
</reference>
<dbReference type="Proteomes" id="UP000044602">
    <property type="component" value="Unassembled WGS sequence"/>
</dbReference>
<proteinExistence type="predicted"/>